<reference evidence="1 2" key="1">
    <citation type="submission" date="2018-02" db="EMBL/GenBank/DDBJ databases">
        <title>Genomic Encyclopedia of Archaeal and Bacterial Type Strains, Phase II (KMG-II): from individual species to whole genera.</title>
        <authorList>
            <person name="Goeker M."/>
        </authorList>
    </citation>
    <scope>NUCLEOTIDE SEQUENCE [LARGE SCALE GENOMIC DNA]</scope>
    <source>
        <strain evidence="1 2">DSM 18921</strain>
    </source>
</reference>
<proteinExistence type="predicted"/>
<protein>
    <submittedName>
        <fullName evidence="1">Uncharacterized protein</fullName>
    </submittedName>
</protein>
<dbReference type="InterPro" id="IPR027417">
    <property type="entry name" value="P-loop_NTPase"/>
</dbReference>
<dbReference type="AlphaFoldDB" id="A0A2S8SD09"/>
<evidence type="ECO:0000313" key="1">
    <source>
        <dbReference type="EMBL" id="PQV58741.1"/>
    </source>
</evidence>
<name>A0A2S8SD09_9RHOB</name>
<dbReference type="OrthoDB" id="7812921at2"/>
<dbReference type="Gene3D" id="3.40.50.300">
    <property type="entry name" value="P-loop containing nucleotide triphosphate hydrolases"/>
    <property type="match status" value="1"/>
</dbReference>
<dbReference type="Pfam" id="PF03237">
    <property type="entry name" value="Terminase_6N"/>
    <property type="match status" value="1"/>
</dbReference>
<dbReference type="Proteomes" id="UP000238338">
    <property type="component" value="Unassembled WGS sequence"/>
</dbReference>
<gene>
    <name evidence="1" type="ORF">LX70_00554</name>
</gene>
<comment type="caution">
    <text evidence="1">The sequence shown here is derived from an EMBL/GenBank/DDBJ whole genome shotgun (WGS) entry which is preliminary data.</text>
</comment>
<dbReference type="EMBL" id="PVEP01000001">
    <property type="protein sequence ID" value="PQV58741.1"/>
    <property type="molecule type" value="Genomic_DNA"/>
</dbReference>
<accession>A0A2S8SD09</accession>
<organism evidence="1 2">
    <name type="scientific">Albidovulum denitrificans</name>
    <dbReference type="NCBI Taxonomy" id="404881"/>
    <lineage>
        <taxon>Bacteria</taxon>
        <taxon>Pseudomonadati</taxon>
        <taxon>Pseudomonadota</taxon>
        <taxon>Alphaproteobacteria</taxon>
        <taxon>Rhodobacterales</taxon>
        <taxon>Paracoccaceae</taxon>
        <taxon>Albidovulum</taxon>
    </lineage>
</organism>
<evidence type="ECO:0000313" key="2">
    <source>
        <dbReference type="Proteomes" id="UP000238338"/>
    </source>
</evidence>
<sequence>MDDDDQLALYLRTLEERLDPTALFRRVVGGPCDPWQQQMLTSTSPFVYACCSRRVGKSQTVGILAAHTVATPNRNVVILSPTLSQSTLLFKRCLQAWHELGLPIQKTRLTQTTMELDNGSVIVCVPAGNDGESARGLGVKDGGLLVYEEFSFISEDAITATLPIRETGGRILAITTPGRKGTFAHRLWEEENEIEKISARSVDIPRMAEKVAFDQRFMPPNQFATEHLLRWMGQGGIQFFAPETITAAFTDTPELKLGDFLHVA</sequence>
<keyword evidence="2" id="KW-1185">Reference proteome</keyword>
<dbReference type="RefSeq" id="WP_146111532.1">
    <property type="nucleotide sequence ID" value="NZ_PVEP01000001.1"/>
</dbReference>